<feature type="region of interest" description="Disordered" evidence="1">
    <location>
        <begin position="1"/>
        <end position="22"/>
    </location>
</feature>
<feature type="compositionally biased region" description="Low complexity" evidence="1">
    <location>
        <begin position="1"/>
        <end position="16"/>
    </location>
</feature>
<reference evidence="2" key="1">
    <citation type="submission" date="2022-07" db="EMBL/GenBank/DDBJ databases">
        <authorList>
            <person name="Peng Z."/>
        </authorList>
    </citation>
    <scope>NUCLEOTIDE SEQUENCE</scope>
    <source>
        <strain evidence="2">2022WUSS069</strain>
    </source>
</reference>
<dbReference type="RefSeq" id="WP_238710336.1">
    <property type="nucleotide sequence ID" value="NZ_JANJPK010000022.1"/>
</dbReference>
<evidence type="ECO:0000256" key="1">
    <source>
        <dbReference type="SAM" id="MobiDB-lite"/>
    </source>
</evidence>
<protein>
    <submittedName>
        <fullName evidence="2">Efflux RND transporter periplasmic adaptor subunit</fullName>
    </submittedName>
</protein>
<organism evidence="2 3">
    <name type="scientific">Streptococcus suis</name>
    <dbReference type="NCBI Taxonomy" id="1307"/>
    <lineage>
        <taxon>Bacteria</taxon>
        <taxon>Bacillati</taxon>
        <taxon>Bacillota</taxon>
        <taxon>Bacilli</taxon>
        <taxon>Lactobacillales</taxon>
        <taxon>Streptococcaceae</taxon>
        <taxon>Streptococcus</taxon>
    </lineage>
</organism>
<comment type="caution">
    <text evidence="2">The sequence shown here is derived from an EMBL/GenBank/DDBJ whole genome shotgun (WGS) entry which is preliminary data.</text>
</comment>
<sequence>MQGCASASSDGSTTDSPDNLQQKTIETVTVKRGNIRPTLSVKQTVTKASPFALLTVEKGEFSSWVEAGYKIRSGDILGYNNGRELISPVDAKVVSRIPNGILPAHYPAIVLEYTGFSFQFDGTDFFKNLPVDYTMNGRYQITNGIGPNDSKAIVVSATNPTPLTTKTDTSDSGLENSTSASTSKSGASTFPLQALINIDDEVREGQEATLVLTADIKQDILILPLSTIAGRFKEGSVTVIEGESSRVVDVTLGVTDGMYIEIISGLKEGDVVSSIPPNLDPRTP</sequence>
<dbReference type="AlphaFoldDB" id="A0AAW5LNX1"/>
<evidence type="ECO:0000313" key="3">
    <source>
        <dbReference type="Proteomes" id="UP001206089"/>
    </source>
</evidence>
<feature type="region of interest" description="Disordered" evidence="1">
    <location>
        <begin position="159"/>
        <end position="186"/>
    </location>
</feature>
<gene>
    <name evidence="2" type="ORF">NQD44_08080</name>
</gene>
<proteinExistence type="predicted"/>
<dbReference type="Proteomes" id="UP001206089">
    <property type="component" value="Unassembled WGS sequence"/>
</dbReference>
<name>A0AAW5LNX1_STRSU</name>
<evidence type="ECO:0000313" key="2">
    <source>
        <dbReference type="EMBL" id="MCR1233061.1"/>
    </source>
</evidence>
<dbReference type="EMBL" id="JANJPK010000022">
    <property type="protein sequence ID" value="MCR1233061.1"/>
    <property type="molecule type" value="Genomic_DNA"/>
</dbReference>
<accession>A0AAW5LNX1</accession>
<dbReference type="Gene3D" id="2.40.420.20">
    <property type="match status" value="1"/>
</dbReference>